<evidence type="ECO:0000313" key="2">
    <source>
        <dbReference type="Proteomes" id="UP000629870"/>
    </source>
</evidence>
<organism evidence="1 2">
    <name type="scientific">Deinococcus radiopugnans ATCC 19172</name>
    <dbReference type="NCBI Taxonomy" id="585398"/>
    <lineage>
        <taxon>Bacteria</taxon>
        <taxon>Thermotogati</taxon>
        <taxon>Deinococcota</taxon>
        <taxon>Deinococci</taxon>
        <taxon>Deinococcales</taxon>
        <taxon>Deinococcaceae</taxon>
        <taxon>Deinococcus</taxon>
    </lineage>
</organism>
<dbReference type="Proteomes" id="UP000629870">
    <property type="component" value="Unassembled WGS sequence"/>
</dbReference>
<sequence length="58" mass="6822">MKITEHGALEILFPERRDPETERRRLATLARGCELFPDELLTPEQLKRGLPLPARRQR</sequence>
<keyword evidence="2" id="KW-1185">Reference proteome</keyword>
<proteinExistence type="predicted"/>
<dbReference type="RefSeq" id="WP_170213940.1">
    <property type="nucleotide sequence ID" value="NZ_JACHEW010000011.1"/>
</dbReference>
<accession>A0ABR6NSW2</accession>
<comment type="caution">
    <text evidence="1">The sequence shown here is derived from an EMBL/GenBank/DDBJ whole genome shotgun (WGS) entry which is preliminary data.</text>
</comment>
<evidence type="ECO:0000313" key="1">
    <source>
        <dbReference type="EMBL" id="MBB6017135.1"/>
    </source>
</evidence>
<reference evidence="1 2" key="1">
    <citation type="submission" date="2020-08" db="EMBL/GenBank/DDBJ databases">
        <title>Genomic Encyclopedia of Type Strains, Phase IV (KMG-IV): sequencing the most valuable type-strain genomes for metagenomic binning, comparative biology and taxonomic classification.</title>
        <authorList>
            <person name="Goeker M."/>
        </authorList>
    </citation>
    <scope>NUCLEOTIDE SEQUENCE [LARGE SCALE GENOMIC DNA]</scope>
    <source>
        <strain evidence="1 2">DSM 12027</strain>
    </source>
</reference>
<gene>
    <name evidence="1" type="ORF">HNQ04_002397</name>
</gene>
<protein>
    <submittedName>
        <fullName evidence="1">Uncharacterized protein</fullName>
    </submittedName>
</protein>
<dbReference type="EMBL" id="JACHEW010000011">
    <property type="protein sequence ID" value="MBB6017135.1"/>
    <property type="molecule type" value="Genomic_DNA"/>
</dbReference>
<name>A0ABR6NSW2_9DEIO</name>